<organism evidence="1 2">
    <name type="scientific">Mycobacterium paragordonae</name>
    <dbReference type="NCBI Taxonomy" id="1389713"/>
    <lineage>
        <taxon>Bacteria</taxon>
        <taxon>Bacillati</taxon>
        <taxon>Actinomycetota</taxon>
        <taxon>Actinomycetes</taxon>
        <taxon>Mycobacteriales</taxon>
        <taxon>Mycobacteriaceae</taxon>
        <taxon>Mycobacterium</taxon>
    </lineage>
</organism>
<dbReference type="EMBL" id="JAUFSA010000001">
    <property type="protein sequence ID" value="MDP7733694.1"/>
    <property type="molecule type" value="Genomic_DNA"/>
</dbReference>
<gene>
    <name evidence="1" type="ORF">QXL92_02835</name>
</gene>
<sequence>MGDWAENMRSMLGECVNVTIDYEKPVVVTGLLHSFTEDGEVVVRDECGILHWCWPNLKTELV</sequence>
<accession>A0AAJ1S011</accession>
<name>A0AAJ1S011_9MYCO</name>
<dbReference type="AlphaFoldDB" id="A0AAJ1S011"/>
<reference evidence="1" key="1">
    <citation type="submission" date="2023-06" db="EMBL/GenBank/DDBJ databases">
        <title>Identification of two novel mycobacterium reveal diversities and complexities of Mycobacterium gordonae clade.</title>
        <authorList>
            <person name="Matsumoto Y."/>
            <person name="Nakamura S."/>
            <person name="Motooka D."/>
            <person name="Fukushima K."/>
        </authorList>
    </citation>
    <scope>NUCLEOTIDE SEQUENCE</scope>
    <source>
        <strain evidence="1">TY812</strain>
    </source>
</reference>
<proteinExistence type="predicted"/>
<protein>
    <submittedName>
        <fullName evidence="1">Uncharacterized protein</fullName>
    </submittedName>
</protein>
<dbReference type="RefSeq" id="WP_306254626.1">
    <property type="nucleotide sequence ID" value="NZ_JAUFSA010000001.1"/>
</dbReference>
<evidence type="ECO:0000313" key="1">
    <source>
        <dbReference type="EMBL" id="MDP7733694.1"/>
    </source>
</evidence>
<evidence type="ECO:0000313" key="2">
    <source>
        <dbReference type="Proteomes" id="UP001229081"/>
    </source>
</evidence>
<dbReference type="Proteomes" id="UP001229081">
    <property type="component" value="Unassembled WGS sequence"/>
</dbReference>
<comment type="caution">
    <text evidence="1">The sequence shown here is derived from an EMBL/GenBank/DDBJ whole genome shotgun (WGS) entry which is preliminary data.</text>
</comment>